<organism evidence="13 14">
    <name type="scientific">Hypsizygus marmoreus</name>
    <name type="common">White beech mushroom</name>
    <name type="synonym">Agaricus marmoreus</name>
    <dbReference type="NCBI Taxonomy" id="39966"/>
    <lineage>
        <taxon>Eukaryota</taxon>
        <taxon>Fungi</taxon>
        <taxon>Dikarya</taxon>
        <taxon>Basidiomycota</taxon>
        <taxon>Agaricomycotina</taxon>
        <taxon>Agaricomycetes</taxon>
        <taxon>Agaricomycetidae</taxon>
        <taxon>Agaricales</taxon>
        <taxon>Tricholomatineae</taxon>
        <taxon>Lyophyllaceae</taxon>
        <taxon>Hypsizygus</taxon>
    </lineage>
</organism>
<dbReference type="FunFam" id="1.10.10.820:FF:000001">
    <property type="entry name" value="Myosin heavy chain"/>
    <property type="match status" value="1"/>
</dbReference>
<evidence type="ECO:0000259" key="12">
    <source>
        <dbReference type="PROSITE" id="PS51456"/>
    </source>
</evidence>
<accession>A0A369JPN0</accession>
<evidence type="ECO:0000256" key="1">
    <source>
        <dbReference type="ARBA" id="ARBA00008314"/>
    </source>
</evidence>
<feature type="compositionally biased region" description="Low complexity" evidence="10">
    <location>
        <begin position="640"/>
        <end position="651"/>
    </location>
</feature>
<dbReference type="Gene3D" id="3.30.70.1590">
    <property type="match status" value="1"/>
</dbReference>
<dbReference type="Gene3D" id="1.10.10.820">
    <property type="match status" value="1"/>
</dbReference>
<feature type="domain" description="Myosin motor" evidence="12">
    <location>
        <begin position="75"/>
        <end position="817"/>
    </location>
</feature>
<keyword evidence="3 8" id="KW-0067">ATP-binding</keyword>
<feature type="coiled-coil region" evidence="9">
    <location>
        <begin position="983"/>
        <end position="1125"/>
    </location>
</feature>
<dbReference type="Pfam" id="PF00063">
    <property type="entry name" value="Myosin_head"/>
    <property type="match status" value="1"/>
</dbReference>
<dbReference type="InterPro" id="IPR046943">
    <property type="entry name" value="Fungal_Myo2/2A_CBD"/>
</dbReference>
<comment type="caution">
    <text evidence="13">The sequence shown here is derived from an EMBL/GenBank/DDBJ whole genome shotgun (WGS) entry which is preliminary data.</text>
</comment>
<dbReference type="InterPro" id="IPR036961">
    <property type="entry name" value="Kinesin_motor_dom_sf"/>
</dbReference>
<keyword evidence="14" id="KW-1185">Reference proteome</keyword>
<dbReference type="InParanoid" id="A0A369JPN0"/>
<feature type="region of interest" description="Disordered" evidence="10">
    <location>
        <begin position="624"/>
        <end position="683"/>
    </location>
</feature>
<evidence type="ECO:0000256" key="5">
    <source>
        <dbReference type="ARBA" id="ARBA00023123"/>
    </source>
</evidence>
<dbReference type="EMBL" id="LUEZ02000045">
    <property type="protein sequence ID" value="RDB24191.1"/>
    <property type="molecule type" value="Genomic_DNA"/>
</dbReference>
<dbReference type="CDD" id="cd15480">
    <property type="entry name" value="fMyo2p_CBD"/>
    <property type="match status" value="1"/>
</dbReference>
<dbReference type="PANTHER" id="PTHR13140:SF706">
    <property type="entry name" value="DILUTE CLASS UNCONVENTIONAL MYOSIN, ISOFORM C"/>
    <property type="match status" value="1"/>
</dbReference>
<evidence type="ECO:0000256" key="2">
    <source>
        <dbReference type="ARBA" id="ARBA00022741"/>
    </source>
</evidence>
<dbReference type="OrthoDB" id="6108017at2759"/>
<dbReference type="GO" id="GO:0016459">
    <property type="term" value="C:myosin complex"/>
    <property type="evidence" value="ECO:0007669"/>
    <property type="project" value="UniProtKB-KW"/>
</dbReference>
<feature type="compositionally biased region" description="Low complexity" evidence="10">
    <location>
        <begin position="1149"/>
        <end position="1162"/>
    </location>
</feature>
<evidence type="ECO:0000256" key="7">
    <source>
        <dbReference type="ARBA" id="ARBA00023203"/>
    </source>
</evidence>
<dbReference type="PROSITE" id="PS51456">
    <property type="entry name" value="MYOSIN_MOTOR"/>
    <property type="match status" value="1"/>
</dbReference>
<comment type="similarity">
    <text evidence="1 8">Belongs to the TRAFAC class myosin-kinesin ATPase superfamily. Myosin family.</text>
</comment>
<keyword evidence="7 8" id="KW-0009">Actin-binding</keyword>
<dbReference type="Pfam" id="PF01843">
    <property type="entry name" value="DIL"/>
    <property type="match status" value="1"/>
</dbReference>
<evidence type="ECO:0000256" key="4">
    <source>
        <dbReference type="ARBA" id="ARBA00023054"/>
    </source>
</evidence>
<evidence type="ECO:0000256" key="9">
    <source>
        <dbReference type="SAM" id="Coils"/>
    </source>
</evidence>
<dbReference type="PRINTS" id="PR00193">
    <property type="entry name" value="MYOSINHEAVY"/>
</dbReference>
<gene>
    <name evidence="13" type="primary">MYO2</name>
    <name evidence="13" type="ORF">Hypma_008864</name>
</gene>
<feature type="binding site" evidence="8">
    <location>
        <begin position="168"/>
        <end position="175"/>
    </location>
    <ligand>
        <name>ATP</name>
        <dbReference type="ChEBI" id="CHEBI:30616"/>
    </ligand>
</feature>
<dbReference type="InterPro" id="IPR002710">
    <property type="entry name" value="Dilute_dom"/>
</dbReference>
<keyword evidence="6 8" id="KW-0505">Motor protein</keyword>
<reference evidence="13" key="1">
    <citation type="submission" date="2018-04" db="EMBL/GenBank/DDBJ databases">
        <title>Whole genome sequencing of Hypsizygus marmoreus.</title>
        <authorList>
            <person name="Choi I.-G."/>
            <person name="Min B."/>
            <person name="Kim J.-G."/>
            <person name="Kim S."/>
            <person name="Oh Y.-L."/>
            <person name="Kong W.-S."/>
            <person name="Park H."/>
            <person name="Jeong J."/>
            <person name="Song E.-S."/>
        </authorList>
    </citation>
    <scope>NUCLEOTIDE SEQUENCE [LARGE SCALE GENOMIC DNA]</scope>
    <source>
        <strain evidence="13">51987-8</strain>
    </source>
</reference>
<dbReference type="Proteomes" id="UP000076154">
    <property type="component" value="Unassembled WGS sequence"/>
</dbReference>
<evidence type="ECO:0000256" key="10">
    <source>
        <dbReference type="SAM" id="MobiDB-lite"/>
    </source>
</evidence>
<evidence type="ECO:0000313" key="14">
    <source>
        <dbReference type="Proteomes" id="UP000076154"/>
    </source>
</evidence>
<feature type="region of interest" description="Disordered" evidence="10">
    <location>
        <begin position="1128"/>
        <end position="1183"/>
    </location>
</feature>
<sequence length="1633" mass="185147">MAENIYSKGTRVWFEDKDLAWISAEVVSVTKGSDDAFKLVFIDERGKEFIINTTGKDIKDGKEGLPPLRNPPLLETADDLATLSHLNEPSVLHTIRNRYAQHSIYTYSGIVLIAVNPFQRVTLYGPEIIQAYSGRRRGELEPHLFAIAEDAYTAMRKEGMGQTIIVSGESGAGKTESAKFIMRYLASVNPPDIASKAKTKFSLDDSSEIERQILATNPILEAFGNAKTTRNDNSSRFGKYIQILFDGKQDIVGARIRTYLLERSRIVFQPLTERNYHIFYQLCAGAPLKERKDLGLDTDITKFHFLKQGGPTSTPIVGIDDAEEFRATQQALSTVGISVEKQWAVFRLLAALLHLGNVKITQHRSDASLDDSDSALLLATRFLGVNLAEFKKWTVKKQITTRSEKIITSLNAAQATVVRDSVAKFVYACIFEWLVAIVNESLAGENGDAAERAEMFIGVLDIYGFEHFQKNSFEQFSINYANEKLQQEFNSHVFKLEQEEYVKEEINWTFIDFSDNQPCIDVIEGKLGVLALLDEESRLPSGSDSSLLQKLNTQLLPKPEFKTIYKKPRFGNSAFTIAHYALDVTYEVEGFLEKNRDTVPDEHMVLLASTKNPFLKEVLDAALNSTKSPDSPHPATPTFSDSGSTGSRRSSVIPDPGRQSFVAQSSSSSTASRKPGAMGKKPTQGSIFKASLITLMDTLSVTNVHYIRCIKPNEQKKPWEFQPQQVLGQLRACGVLETIRISCAGYPTRWIYEEFAERYYMLVPSSDWRPMIQTMDLRRLCTTILEKTIADPDMYQNGLTKIFFRAGMLAALESLRSDRLNRMITVVQKNMRRRMAVKKYQALRRATIKIQTWWRGIQAKRLVQSIRREVSSIRLQTGIRRFIQRKHFLDTKRAITLFQSRVRGAQARQFYVRERNTRAAVLLQSLFRGVFARRAVQTDVKHVVYLQSCVRRRIARRELKTLKAEARSVSKFKEISYKLENKVVELTQTLQKRTAEKKDLQAQLSELEQQLQQWINRHEESDARAKQSHASLQAAEAELSRRDELLLAKADIEKRLEEAIAKAAEKEGVIQKLTDDLIRQAAQIEAQQRAIDAVPARNQEDNSVIMTLKNEVSSLREQLNRSNALNALTRGARPDPPLSPTFAPALRIGETNGTTNGNAHGGISQNRHQRRHSSAGVFSLGPSDYRTSTDETMYATKKSQALNPRAVSVAYNGEDNFRFRNGLPDIRDYDDPAEEKIRLMQDIKRLDEDVLDGLIRGLKIPVPSLTNPSGVKEILFPANLISLVTNEMWKYGLIQESERFLANVMQSIQAHVMSFTGEEAIIPGIFWLSNVHEMLSFICVAESDMLQGIGPGEENAVRPFDWNDYERLVSVVKHDLDSLEYNIYHTWMLETKKKLSKMVIPALIESQSLPGFTTSDGGGRLFNRILNANSQPAFSMDDILSLLNKVWKSLKSYYMEESVVHQVVTELLKLIGVTSFNDLLMRRNFSSWKRAMQIQYNITRIEEWCKSHDMPEGTLQLEHLMQATKLLQLKKATPADIEIIYDVCWMLSPMQIQRMCTNYYVADYENPISPEILRVVASRVQANDRNDHLLLSPETEEVGPYELPLPREVSGLETYVPAYLNVSHLRRLAALVS</sequence>
<name>A0A369JPN0_HYPMA</name>
<dbReference type="InterPro" id="IPR036103">
    <property type="entry name" value="MYSc_Myo5"/>
</dbReference>
<feature type="domain" description="Dilute" evidence="11">
    <location>
        <begin position="1302"/>
        <end position="1582"/>
    </location>
</feature>
<dbReference type="GO" id="GO:0007015">
    <property type="term" value="P:actin filament organization"/>
    <property type="evidence" value="ECO:0007669"/>
    <property type="project" value="TreeGrafter"/>
</dbReference>
<dbReference type="InterPro" id="IPR000048">
    <property type="entry name" value="IQ_motif_EF-hand-BS"/>
</dbReference>
<dbReference type="Gene3D" id="1.20.58.530">
    <property type="match status" value="1"/>
</dbReference>
<dbReference type="SMART" id="SM01132">
    <property type="entry name" value="DIL"/>
    <property type="match status" value="1"/>
</dbReference>
<dbReference type="SMART" id="SM00015">
    <property type="entry name" value="IQ"/>
    <property type="match status" value="6"/>
</dbReference>
<dbReference type="InterPro" id="IPR001609">
    <property type="entry name" value="Myosin_head_motor_dom-like"/>
</dbReference>
<dbReference type="GO" id="GO:0005524">
    <property type="term" value="F:ATP binding"/>
    <property type="evidence" value="ECO:0007669"/>
    <property type="project" value="UniProtKB-UniRule"/>
</dbReference>
<protein>
    <submittedName>
        <fullName evidence="13">Myosin-2</fullName>
    </submittedName>
</protein>
<dbReference type="SUPFAM" id="SSF52540">
    <property type="entry name" value="P-loop containing nucleoside triphosphate hydrolases"/>
    <property type="match status" value="2"/>
</dbReference>
<keyword evidence="4 9" id="KW-0175">Coiled coil</keyword>
<dbReference type="FunCoup" id="A0A369JPN0">
    <property type="interactions" value="71"/>
</dbReference>
<evidence type="ECO:0000256" key="8">
    <source>
        <dbReference type="PROSITE-ProRule" id="PRU00782"/>
    </source>
</evidence>
<dbReference type="GO" id="GO:0016020">
    <property type="term" value="C:membrane"/>
    <property type="evidence" value="ECO:0007669"/>
    <property type="project" value="TreeGrafter"/>
</dbReference>
<keyword evidence="2 8" id="KW-0547">Nucleotide-binding</keyword>
<keyword evidence="5 8" id="KW-0518">Myosin</keyword>
<feature type="compositionally biased region" description="Low complexity" evidence="10">
    <location>
        <begin position="659"/>
        <end position="672"/>
    </location>
</feature>
<dbReference type="Pfam" id="PF00612">
    <property type="entry name" value="IQ"/>
    <property type="match status" value="2"/>
</dbReference>
<dbReference type="STRING" id="39966.A0A369JPN0"/>
<evidence type="ECO:0000256" key="3">
    <source>
        <dbReference type="ARBA" id="ARBA00022840"/>
    </source>
</evidence>
<dbReference type="PROSITE" id="PS51126">
    <property type="entry name" value="DILUTE"/>
    <property type="match status" value="1"/>
</dbReference>
<evidence type="ECO:0000313" key="13">
    <source>
        <dbReference type="EMBL" id="RDB24191.1"/>
    </source>
</evidence>
<dbReference type="SMART" id="SM00242">
    <property type="entry name" value="MYSc"/>
    <property type="match status" value="1"/>
</dbReference>
<dbReference type="SUPFAM" id="SSF50084">
    <property type="entry name" value="Myosin S1 fragment, N-terminal domain"/>
    <property type="match status" value="1"/>
</dbReference>
<dbReference type="PANTHER" id="PTHR13140">
    <property type="entry name" value="MYOSIN"/>
    <property type="match status" value="1"/>
</dbReference>
<evidence type="ECO:0000259" key="11">
    <source>
        <dbReference type="PROSITE" id="PS51126"/>
    </source>
</evidence>
<dbReference type="GO" id="GO:0051015">
    <property type="term" value="F:actin filament binding"/>
    <property type="evidence" value="ECO:0007669"/>
    <property type="project" value="TreeGrafter"/>
</dbReference>
<dbReference type="GO" id="GO:0000146">
    <property type="term" value="F:microfilament motor activity"/>
    <property type="evidence" value="ECO:0007669"/>
    <property type="project" value="TreeGrafter"/>
</dbReference>
<dbReference type="PROSITE" id="PS50096">
    <property type="entry name" value="IQ"/>
    <property type="match status" value="4"/>
</dbReference>
<dbReference type="CDD" id="cd01380">
    <property type="entry name" value="MYSc_Myo5"/>
    <property type="match status" value="1"/>
</dbReference>
<dbReference type="GO" id="GO:0005737">
    <property type="term" value="C:cytoplasm"/>
    <property type="evidence" value="ECO:0007669"/>
    <property type="project" value="TreeGrafter"/>
</dbReference>
<dbReference type="Gene3D" id="1.20.120.720">
    <property type="entry name" value="Myosin VI head, motor domain, U50 subdomain"/>
    <property type="match status" value="1"/>
</dbReference>
<dbReference type="InterPro" id="IPR027417">
    <property type="entry name" value="P-loop_NTPase"/>
</dbReference>
<dbReference type="Gene3D" id="1.20.5.190">
    <property type="match status" value="3"/>
</dbReference>
<proteinExistence type="inferred from homology"/>
<evidence type="ECO:0000256" key="6">
    <source>
        <dbReference type="ARBA" id="ARBA00023175"/>
    </source>
</evidence>
<feature type="region of interest" description="Actin-binding" evidence="8">
    <location>
        <begin position="692"/>
        <end position="714"/>
    </location>
</feature>
<dbReference type="Gene3D" id="3.40.850.10">
    <property type="entry name" value="Kinesin motor domain"/>
    <property type="match status" value="1"/>
</dbReference>